<dbReference type="KEGG" id="fho:H9Q81_08580"/>
<dbReference type="InterPro" id="IPR016181">
    <property type="entry name" value="Acyl_CoA_acyltransferase"/>
</dbReference>
<dbReference type="Proteomes" id="UP000515913">
    <property type="component" value="Chromosome"/>
</dbReference>
<dbReference type="RefSeq" id="WP_101474539.1">
    <property type="nucleotide sequence ID" value="NZ_CP060637.1"/>
</dbReference>
<proteinExistence type="predicted"/>
<reference evidence="1 2" key="1">
    <citation type="submission" date="2020-08" db="EMBL/GenBank/DDBJ databases">
        <authorList>
            <person name="Liu C."/>
            <person name="Sun Q."/>
        </authorList>
    </citation>
    <scope>NUCLEOTIDE SEQUENCE [LARGE SCALE GENOMIC DNA]</scope>
    <source>
        <strain evidence="1 2">NSJ-57</strain>
    </source>
</reference>
<protein>
    <recommendedName>
        <fullName evidence="3">Acetyltransferase, GNAT family</fullName>
    </recommendedName>
</protein>
<keyword evidence="2" id="KW-1185">Reference proteome</keyword>
<gene>
    <name evidence="1" type="ORF">H9Q81_08580</name>
</gene>
<sequence length="167" mass="19834">MKLLEQYNGIEIYRLDKEIAIRYSLDILNLLKLIPKSNYKLEDIVSDVKKDRIMYGKWDYSLIAIKEQRLVGVLIGYERKKDGVYLENCFYINEIAVCIHKIGLGKKLIEMFLENSKYFYLDGDLKFRIQTEDSYENRKVIKLYHSIGFVNVGKKVYKEKTDLILEK</sequence>
<dbReference type="AlphaFoldDB" id="A0A7G9GW08"/>
<name>A0A7G9GW08_9FUSO</name>
<dbReference type="SUPFAM" id="SSF55729">
    <property type="entry name" value="Acyl-CoA N-acyltransferases (Nat)"/>
    <property type="match status" value="1"/>
</dbReference>
<accession>A0A7G9GW08</accession>
<organism evidence="1 2">
    <name type="scientific">Fusobacterium hominis</name>
    <dbReference type="NCBI Taxonomy" id="2764326"/>
    <lineage>
        <taxon>Bacteria</taxon>
        <taxon>Fusobacteriati</taxon>
        <taxon>Fusobacteriota</taxon>
        <taxon>Fusobacteriia</taxon>
        <taxon>Fusobacteriales</taxon>
        <taxon>Fusobacteriaceae</taxon>
        <taxon>Fusobacterium</taxon>
    </lineage>
</organism>
<evidence type="ECO:0000313" key="2">
    <source>
        <dbReference type="Proteomes" id="UP000515913"/>
    </source>
</evidence>
<dbReference type="Gene3D" id="3.40.630.30">
    <property type="match status" value="1"/>
</dbReference>
<evidence type="ECO:0000313" key="1">
    <source>
        <dbReference type="EMBL" id="QNM14990.1"/>
    </source>
</evidence>
<dbReference type="EMBL" id="CP060637">
    <property type="protein sequence ID" value="QNM14990.1"/>
    <property type="molecule type" value="Genomic_DNA"/>
</dbReference>
<evidence type="ECO:0008006" key="3">
    <source>
        <dbReference type="Google" id="ProtNLM"/>
    </source>
</evidence>